<dbReference type="SUPFAM" id="SSF101148">
    <property type="entry name" value="Plant invertase/pectin methylesterase inhibitor"/>
    <property type="match status" value="1"/>
</dbReference>
<dbReference type="InterPro" id="IPR035513">
    <property type="entry name" value="Invertase/methylesterase_inhib"/>
</dbReference>
<dbReference type="EMBL" id="JBEAFC010000014">
    <property type="protein sequence ID" value="KAL1531509.1"/>
    <property type="molecule type" value="Genomic_DNA"/>
</dbReference>
<dbReference type="PANTHER" id="PTHR31080">
    <property type="entry name" value="PECTINESTERASE INHIBITOR-LIKE"/>
    <property type="match status" value="1"/>
</dbReference>
<evidence type="ECO:0000259" key="3">
    <source>
        <dbReference type="SMART" id="SM00856"/>
    </source>
</evidence>
<dbReference type="SMART" id="SM00856">
    <property type="entry name" value="PMEI"/>
    <property type="match status" value="1"/>
</dbReference>
<dbReference type="PROSITE" id="PS51257">
    <property type="entry name" value="PROKAR_LIPOPROTEIN"/>
    <property type="match status" value="1"/>
</dbReference>
<feature type="chain" id="PRO_5044809968" evidence="2">
    <location>
        <begin position="25"/>
        <end position="196"/>
    </location>
</feature>
<accession>A0ABD1FI59</accession>
<comment type="caution">
    <text evidence="4">The sequence shown here is derived from an EMBL/GenBank/DDBJ whole genome shotgun (WGS) entry which is preliminary data.</text>
</comment>
<keyword evidence="5" id="KW-1185">Reference proteome</keyword>
<protein>
    <submittedName>
        <fullName evidence="4">21 kDa protein-like</fullName>
    </submittedName>
</protein>
<dbReference type="CDD" id="cd15798">
    <property type="entry name" value="PMEI-like_3"/>
    <property type="match status" value="1"/>
</dbReference>
<evidence type="ECO:0000313" key="4">
    <source>
        <dbReference type="EMBL" id="KAL1531509.1"/>
    </source>
</evidence>
<evidence type="ECO:0000256" key="2">
    <source>
        <dbReference type="SAM" id="SignalP"/>
    </source>
</evidence>
<keyword evidence="1 2" id="KW-0732">Signal</keyword>
<sequence>MMTWRAISAFTIVAAALMFSGCESRGVGGSKQSTEFIRTSCSATSYPTLCYTSLSAHAAAIQQNPKLLAHAALSVSLDTAVATSADMAKLSRAAGMTPREAGAMRDCVEELADSVDQIRKSIAELKRITPSNFEAVISDAQTWVSAALTDEDTCMDGFAGKVMAGGMKTAVRGKIVNVAHMTSNALALINTYATLH</sequence>
<dbReference type="Proteomes" id="UP001567538">
    <property type="component" value="Unassembled WGS sequence"/>
</dbReference>
<gene>
    <name evidence="4" type="ORF">AAHA92_31640</name>
</gene>
<evidence type="ECO:0000313" key="5">
    <source>
        <dbReference type="Proteomes" id="UP001567538"/>
    </source>
</evidence>
<organism evidence="4 5">
    <name type="scientific">Salvia divinorum</name>
    <name type="common">Maria pastora</name>
    <name type="synonym">Diviner's sage</name>
    <dbReference type="NCBI Taxonomy" id="28513"/>
    <lineage>
        <taxon>Eukaryota</taxon>
        <taxon>Viridiplantae</taxon>
        <taxon>Streptophyta</taxon>
        <taxon>Embryophyta</taxon>
        <taxon>Tracheophyta</taxon>
        <taxon>Spermatophyta</taxon>
        <taxon>Magnoliopsida</taxon>
        <taxon>eudicotyledons</taxon>
        <taxon>Gunneridae</taxon>
        <taxon>Pentapetalae</taxon>
        <taxon>asterids</taxon>
        <taxon>lamiids</taxon>
        <taxon>Lamiales</taxon>
        <taxon>Lamiaceae</taxon>
        <taxon>Nepetoideae</taxon>
        <taxon>Mentheae</taxon>
        <taxon>Salviinae</taxon>
        <taxon>Salvia</taxon>
        <taxon>Salvia subgen. Calosphace</taxon>
    </lineage>
</organism>
<proteinExistence type="predicted"/>
<dbReference type="Pfam" id="PF04043">
    <property type="entry name" value="PMEI"/>
    <property type="match status" value="1"/>
</dbReference>
<dbReference type="FunFam" id="1.20.140.40:FF:000005">
    <property type="entry name" value="Pectin methylesterase inhibitor 1"/>
    <property type="match status" value="1"/>
</dbReference>
<feature type="signal peptide" evidence="2">
    <location>
        <begin position="1"/>
        <end position="24"/>
    </location>
</feature>
<name>A0ABD1FI59_SALDI</name>
<reference evidence="4 5" key="1">
    <citation type="submission" date="2024-06" db="EMBL/GenBank/DDBJ databases">
        <title>A chromosome level genome sequence of Diviner's sage (Salvia divinorum).</title>
        <authorList>
            <person name="Ford S.A."/>
            <person name="Ro D.-K."/>
            <person name="Ness R.W."/>
            <person name="Phillips M.A."/>
        </authorList>
    </citation>
    <scope>NUCLEOTIDE SEQUENCE [LARGE SCALE GENOMIC DNA]</scope>
    <source>
        <strain evidence="4">SAF-2024a</strain>
        <tissue evidence="4">Leaf</tissue>
    </source>
</reference>
<dbReference type="GO" id="GO:0046910">
    <property type="term" value="F:pectinesterase inhibitor activity"/>
    <property type="evidence" value="ECO:0007669"/>
    <property type="project" value="UniProtKB-ARBA"/>
</dbReference>
<dbReference type="InterPro" id="IPR006501">
    <property type="entry name" value="Pectinesterase_inhib_dom"/>
</dbReference>
<evidence type="ECO:0000256" key="1">
    <source>
        <dbReference type="ARBA" id="ARBA00022729"/>
    </source>
</evidence>
<dbReference type="PANTHER" id="PTHR31080:SF117">
    <property type="entry name" value="PLANT INVERTASE_PECTIN METHYLESTERASE INHIBITOR SUPERFAMILY PROTEIN"/>
    <property type="match status" value="1"/>
</dbReference>
<dbReference type="NCBIfam" id="TIGR01614">
    <property type="entry name" value="PME_inhib"/>
    <property type="match status" value="1"/>
</dbReference>
<dbReference type="Gene3D" id="1.20.140.40">
    <property type="entry name" value="Invertase/pectin methylesterase inhibitor family protein"/>
    <property type="match status" value="1"/>
</dbReference>
<dbReference type="AlphaFoldDB" id="A0ABD1FI59"/>
<dbReference type="InterPro" id="IPR051955">
    <property type="entry name" value="PME_Inhibitor"/>
</dbReference>
<feature type="domain" description="Pectinesterase inhibitor" evidence="3">
    <location>
        <begin position="32"/>
        <end position="188"/>
    </location>
</feature>